<evidence type="ECO:0000256" key="8">
    <source>
        <dbReference type="RuleBase" id="RU361277"/>
    </source>
</evidence>
<dbReference type="SMART" id="SM00829">
    <property type="entry name" value="PKS_ER"/>
    <property type="match status" value="1"/>
</dbReference>
<sequence>MSTEIPKHQRAAVRVVGDATKLVKIQNIDVPLPGPGQILIKITWTGVCGTDKSYFLGDFDAATSGANLGSNGIAGHEGIGVVVAIGQDAGQRWNIGDRAGVKWIASVCGDCEFCQTGHDMHCPNHTQSGLSRPGTFQEYCLADGRYSTKIPDGVPDEEAAPILCGGVTTYAACKKSGVKPGQWIVIPGAGGGIGHLAVQYAKAMGMRVIAIDTGDQKRQLCERLGAEAFIDFKTAEDVVAEVKRLTGLGAHGALVIAASKQAFATAPGFLRPGGTVVAVGIPIDPTIIAGAPPSQLISGQLKVVGSLVGGRKDVDEAFDFAARGFIRPVVCKGKLEELDSWIRKLQAGEVAGRIVLQVSQ</sequence>
<evidence type="ECO:0000313" key="11">
    <source>
        <dbReference type="Proteomes" id="UP000738349"/>
    </source>
</evidence>
<feature type="domain" description="Enoyl reductase (ER)" evidence="9">
    <location>
        <begin position="18"/>
        <end position="356"/>
    </location>
</feature>
<comment type="similarity">
    <text evidence="2 8">Belongs to the zinc-containing alcohol dehydrogenase family.</text>
</comment>
<dbReference type="SUPFAM" id="SSF50129">
    <property type="entry name" value="GroES-like"/>
    <property type="match status" value="1"/>
</dbReference>
<comment type="cofactor">
    <cofactor evidence="1 8">
        <name>Zn(2+)</name>
        <dbReference type="ChEBI" id="CHEBI:29105"/>
    </cofactor>
</comment>
<evidence type="ECO:0000256" key="7">
    <source>
        <dbReference type="ARBA" id="ARBA00023027"/>
    </source>
</evidence>
<dbReference type="InterPro" id="IPR036291">
    <property type="entry name" value="NAD(P)-bd_dom_sf"/>
</dbReference>
<evidence type="ECO:0000256" key="6">
    <source>
        <dbReference type="ARBA" id="ARBA00023002"/>
    </source>
</evidence>
<dbReference type="Proteomes" id="UP000738349">
    <property type="component" value="Unassembled WGS sequence"/>
</dbReference>
<keyword evidence="5 8" id="KW-0862">Zinc</keyword>
<dbReference type="InterPro" id="IPR020843">
    <property type="entry name" value="ER"/>
</dbReference>
<evidence type="ECO:0000256" key="2">
    <source>
        <dbReference type="ARBA" id="ARBA00008072"/>
    </source>
</evidence>
<evidence type="ECO:0000256" key="1">
    <source>
        <dbReference type="ARBA" id="ARBA00001947"/>
    </source>
</evidence>
<dbReference type="InterPro" id="IPR013149">
    <property type="entry name" value="ADH-like_C"/>
</dbReference>
<dbReference type="Gene3D" id="3.90.180.10">
    <property type="entry name" value="Medium-chain alcohol dehydrogenases, catalytic domain"/>
    <property type="match status" value="1"/>
</dbReference>
<dbReference type="Pfam" id="PF00107">
    <property type="entry name" value="ADH_zinc_N"/>
    <property type="match status" value="1"/>
</dbReference>
<dbReference type="FunFam" id="3.40.50.720:FF:000039">
    <property type="entry name" value="Alcohol dehydrogenase AdhP"/>
    <property type="match status" value="1"/>
</dbReference>
<dbReference type="AlphaFoldDB" id="A0A9P9DXR4"/>
<dbReference type="PROSITE" id="PS00059">
    <property type="entry name" value="ADH_ZINC"/>
    <property type="match status" value="1"/>
</dbReference>
<keyword evidence="7" id="KW-0520">NAD</keyword>
<proteinExistence type="inferred from homology"/>
<evidence type="ECO:0000256" key="3">
    <source>
        <dbReference type="ARBA" id="ARBA00013190"/>
    </source>
</evidence>
<protein>
    <recommendedName>
        <fullName evidence="3">alcohol dehydrogenase</fullName>
        <ecNumber evidence="3">1.1.1.1</ecNumber>
    </recommendedName>
</protein>
<accession>A0A9P9DXR4</accession>
<dbReference type="InterPro" id="IPR013154">
    <property type="entry name" value="ADH-like_N"/>
</dbReference>
<dbReference type="InterPro" id="IPR011032">
    <property type="entry name" value="GroES-like_sf"/>
</dbReference>
<keyword evidence="4 8" id="KW-0479">Metal-binding</keyword>
<dbReference type="PANTHER" id="PTHR42940:SF3">
    <property type="entry name" value="ALCOHOL DEHYDROGENASE 1-RELATED"/>
    <property type="match status" value="1"/>
</dbReference>
<dbReference type="SUPFAM" id="SSF51735">
    <property type="entry name" value="NAD(P)-binding Rossmann-fold domains"/>
    <property type="match status" value="1"/>
</dbReference>
<dbReference type="InterPro" id="IPR002328">
    <property type="entry name" value="ADH_Zn_CS"/>
</dbReference>
<dbReference type="CDD" id="cd08297">
    <property type="entry name" value="CAD3"/>
    <property type="match status" value="1"/>
</dbReference>
<dbReference type="Pfam" id="PF08240">
    <property type="entry name" value="ADH_N"/>
    <property type="match status" value="1"/>
</dbReference>
<evidence type="ECO:0000259" key="9">
    <source>
        <dbReference type="SMART" id="SM00829"/>
    </source>
</evidence>
<dbReference type="GO" id="GO:0008270">
    <property type="term" value="F:zinc ion binding"/>
    <property type="evidence" value="ECO:0007669"/>
    <property type="project" value="InterPro"/>
</dbReference>
<evidence type="ECO:0000256" key="5">
    <source>
        <dbReference type="ARBA" id="ARBA00022833"/>
    </source>
</evidence>
<gene>
    <name evidence="10" type="ORF">EDB81DRAFT_662467</name>
</gene>
<organism evidence="10 11">
    <name type="scientific">Dactylonectria macrodidyma</name>
    <dbReference type="NCBI Taxonomy" id="307937"/>
    <lineage>
        <taxon>Eukaryota</taxon>
        <taxon>Fungi</taxon>
        <taxon>Dikarya</taxon>
        <taxon>Ascomycota</taxon>
        <taxon>Pezizomycotina</taxon>
        <taxon>Sordariomycetes</taxon>
        <taxon>Hypocreomycetidae</taxon>
        <taxon>Hypocreales</taxon>
        <taxon>Nectriaceae</taxon>
        <taxon>Dactylonectria</taxon>
    </lineage>
</organism>
<dbReference type="PANTHER" id="PTHR42940">
    <property type="entry name" value="ALCOHOL DEHYDROGENASE 1-RELATED"/>
    <property type="match status" value="1"/>
</dbReference>
<dbReference type="EC" id="1.1.1.1" evidence="3"/>
<dbReference type="GO" id="GO:0005737">
    <property type="term" value="C:cytoplasm"/>
    <property type="evidence" value="ECO:0007669"/>
    <property type="project" value="TreeGrafter"/>
</dbReference>
<dbReference type="GO" id="GO:0004022">
    <property type="term" value="F:alcohol dehydrogenase (NAD+) activity"/>
    <property type="evidence" value="ECO:0007669"/>
    <property type="project" value="UniProtKB-EC"/>
</dbReference>
<dbReference type="OrthoDB" id="1879366at2759"/>
<keyword evidence="6" id="KW-0560">Oxidoreductase</keyword>
<comment type="caution">
    <text evidence="10">The sequence shown here is derived from an EMBL/GenBank/DDBJ whole genome shotgun (WGS) entry which is preliminary data.</text>
</comment>
<dbReference type="EMBL" id="JAGMUV010000019">
    <property type="protein sequence ID" value="KAH7127318.1"/>
    <property type="molecule type" value="Genomic_DNA"/>
</dbReference>
<keyword evidence="11" id="KW-1185">Reference proteome</keyword>
<reference evidence="10" key="1">
    <citation type="journal article" date="2021" name="Nat. Commun.">
        <title>Genetic determinants of endophytism in the Arabidopsis root mycobiome.</title>
        <authorList>
            <person name="Mesny F."/>
            <person name="Miyauchi S."/>
            <person name="Thiergart T."/>
            <person name="Pickel B."/>
            <person name="Atanasova L."/>
            <person name="Karlsson M."/>
            <person name="Huettel B."/>
            <person name="Barry K.W."/>
            <person name="Haridas S."/>
            <person name="Chen C."/>
            <person name="Bauer D."/>
            <person name="Andreopoulos W."/>
            <person name="Pangilinan J."/>
            <person name="LaButti K."/>
            <person name="Riley R."/>
            <person name="Lipzen A."/>
            <person name="Clum A."/>
            <person name="Drula E."/>
            <person name="Henrissat B."/>
            <person name="Kohler A."/>
            <person name="Grigoriev I.V."/>
            <person name="Martin F.M."/>
            <person name="Hacquard S."/>
        </authorList>
    </citation>
    <scope>NUCLEOTIDE SEQUENCE</scope>
    <source>
        <strain evidence="10">MPI-CAGE-AT-0147</strain>
    </source>
</reference>
<name>A0A9P9DXR4_9HYPO</name>
<evidence type="ECO:0000256" key="4">
    <source>
        <dbReference type="ARBA" id="ARBA00022723"/>
    </source>
</evidence>
<dbReference type="Gene3D" id="3.40.50.720">
    <property type="entry name" value="NAD(P)-binding Rossmann-like Domain"/>
    <property type="match status" value="1"/>
</dbReference>
<evidence type="ECO:0000313" key="10">
    <source>
        <dbReference type="EMBL" id="KAH7127318.1"/>
    </source>
</evidence>